<evidence type="ECO:0000256" key="3">
    <source>
        <dbReference type="ARBA" id="ARBA00022741"/>
    </source>
</evidence>
<sequence>MISIELIKEDLKKNLKKSRYEHSLQVANTAKRLAKVYNVDEDKAYLAGLIHDCAKYAKGEEYAAKLYNVKLPKKYLENNKLIHTYVGPIKARVDYKIEDEEILEAIAAHTTGRIPMTMLDMIIFISDYIEPSRAFKGVDEVRHMAYEDIVLASIMKLDMNIEFLIKQRASIDISTIETRNYLLEKRNG</sequence>
<dbReference type="InterPro" id="IPR006675">
    <property type="entry name" value="HDIG_dom"/>
</dbReference>
<dbReference type="SUPFAM" id="SSF109604">
    <property type="entry name" value="HD-domain/PDEase-like"/>
    <property type="match status" value="1"/>
</dbReference>
<keyword evidence="3" id="KW-0547">Nucleotide-binding</keyword>
<keyword evidence="2" id="KW-0479">Metal-binding</keyword>
<keyword evidence="5" id="KW-0408">Iron</keyword>
<dbReference type="Proteomes" id="UP000003280">
    <property type="component" value="Unassembled WGS sequence"/>
</dbReference>
<dbReference type="GO" id="GO:0000166">
    <property type="term" value="F:nucleotide binding"/>
    <property type="evidence" value="ECO:0007669"/>
    <property type="project" value="UniProtKB-KW"/>
</dbReference>
<dbReference type="CDD" id="cd00077">
    <property type="entry name" value="HDc"/>
    <property type="match status" value="1"/>
</dbReference>
<evidence type="ECO:0000256" key="1">
    <source>
        <dbReference type="ARBA" id="ARBA00012506"/>
    </source>
</evidence>
<dbReference type="GO" id="GO:0046872">
    <property type="term" value="F:metal ion binding"/>
    <property type="evidence" value="ECO:0007669"/>
    <property type="project" value="UniProtKB-KW"/>
</dbReference>
<dbReference type="InterPro" id="IPR005249">
    <property type="entry name" value="YqeK"/>
</dbReference>
<dbReference type="SMART" id="SM00471">
    <property type="entry name" value="HDc"/>
    <property type="match status" value="1"/>
</dbReference>
<evidence type="ECO:0000313" key="9">
    <source>
        <dbReference type="Proteomes" id="UP000003280"/>
    </source>
</evidence>
<evidence type="ECO:0000313" key="8">
    <source>
        <dbReference type="EMBL" id="EFM24501.1"/>
    </source>
</evidence>
<dbReference type="Gene3D" id="1.10.3210.10">
    <property type="entry name" value="Hypothetical protein af1432"/>
    <property type="match status" value="1"/>
</dbReference>
<comment type="catalytic activity">
    <reaction evidence="6">
        <text>P(1),P(4)-bis(5'-adenosyl) tetraphosphate + H2O = 2 ADP + 2 H(+)</text>
        <dbReference type="Rhea" id="RHEA:24252"/>
        <dbReference type="ChEBI" id="CHEBI:15377"/>
        <dbReference type="ChEBI" id="CHEBI:15378"/>
        <dbReference type="ChEBI" id="CHEBI:58141"/>
        <dbReference type="ChEBI" id="CHEBI:456216"/>
        <dbReference type="EC" id="3.6.1.41"/>
    </reaction>
</comment>
<dbReference type="GO" id="GO:0008803">
    <property type="term" value="F:bis(5'-nucleosyl)-tetraphosphatase (symmetrical) activity"/>
    <property type="evidence" value="ECO:0007669"/>
    <property type="project" value="UniProtKB-EC"/>
</dbReference>
<keyword evidence="9" id="KW-1185">Reference proteome</keyword>
<keyword evidence="4 8" id="KW-0378">Hydrolase</keyword>
<feature type="domain" description="HD" evidence="7">
    <location>
        <begin position="19"/>
        <end position="132"/>
    </location>
</feature>
<dbReference type="STRING" id="862517.HMPREF9225_1922"/>
<accession>E0NP33</accession>
<evidence type="ECO:0000256" key="5">
    <source>
        <dbReference type="ARBA" id="ARBA00023004"/>
    </source>
</evidence>
<proteinExistence type="predicted"/>
<dbReference type="HOGENOM" id="CLU_089580_1_2_9"/>
<dbReference type="NCBIfam" id="TIGR00488">
    <property type="entry name" value="bis(5'-nucleosyl)-tetraphosphatase (symmetrical) YqeK"/>
    <property type="match status" value="1"/>
</dbReference>
<dbReference type="EC" id="3.6.1.41" evidence="1"/>
<reference evidence="8 9" key="1">
    <citation type="submission" date="2010-07" db="EMBL/GenBank/DDBJ databases">
        <authorList>
            <person name="Muzny D."/>
            <person name="Qin X."/>
            <person name="Deng J."/>
            <person name="Jiang H."/>
            <person name="Liu Y."/>
            <person name="Qu J."/>
            <person name="Song X.-Z."/>
            <person name="Zhang L."/>
            <person name="Thornton R."/>
            <person name="Coyle M."/>
            <person name="Francisco L."/>
            <person name="Jackson L."/>
            <person name="Javaid M."/>
            <person name="Korchina V."/>
            <person name="Kovar C."/>
            <person name="Mata R."/>
            <person name="Mathew T."/>
            <person name="Ngo R."/>
            <person name="Nguyen L."/>
            <person name="Nguyen N."/>
            <person name="Okwuonu G."/>
            <person name="Ongeri F."/>
            <person name="Pham C."/>
            <person name="Simmons D."/>
            <person name="Wilczek-Boney K."/>
            <person name="Hale W."/>
            <person name="Jakkamsetti A."/>
            <person name="Pham P."/>
            <person name="Ruth R."/>
            <person name="San Lucas F."/>
            <person name="Warren J."/>
            <person name="Zhang J."/>
            <person name="Zhao Z."/>
            <person name="Zhou C."/>
            <person name="Zhu D."/>
            <person name="Lee S."/>
            <person name="Bess C."/>
            <person name="Blankenburg K."/>
            <person name="Forbes L."/>
            <person name="Fu Q."/>
            <person name="Gubbala S."/>
            <person name="Hirani K."/>
            <person name="Jayaseelan J.C."/>
            <person name="Lara F."/>
            <person name="Munidasa M."/>
            <person name="Palculict T."/>
            <person name="Patil S."/>
            <person name="Pu L.-L."/>
            <person name="Saada N."/>
            <person name="Tang L."/>
            <person name="Weissenberger G."/>
            <person name="Zhu Y."/>
            <person name="Hemphill L."/>
            <person name="Shang Y."/>
            <person name="Youmans B."/>
            <person name="Ayvaz T."/>
            <person name="Ross M."/>
            <person name="Santibanez J."/>
            <person name="Aqrawi P."/>
            <person name="Gross S."/>
            <person name="Joshi V."/>
            <person name="Fowler G."/>
            <person name="Nazareth L."/>
            <person name="Reid J."/>
            <person name="Worley K."/>
            <person name="Petrosino J."/>
            <person name="Highlander S."/>
            <person name="Gibbs R."/>
        </authorList>
    </citation>
    <scope>NUCLEOTIDE SEQUENCE [LARGE SCALE GENOMIC DNA]</scope>
    <source>
        <strain evidence="8 9">ATCC BAA-1640</strain>
    </source>
</reference>
<dbReference type="OrthoDB" id="5295945at2"/>
<dbReference type="PANTHER" id="PTHR35795:SF1">
    <property type="entry name" value="BIS(5'-NUCLEOSYL)-TETRAPHOSPHATASE, SYMMETRICAL"/>
    <property type="match status" value="1"/>
</dbReference>
<evidence type="ECO:0000256" key="6">
    <source>
        <dbReference type="ARBA" id="ARBA00049417"/>
    </source>
</evidence>
<dbReference type="EMBL" id="AEEH01000053">
    <property type="protein sequence ID" value="EFM24501.1"/>
    <property type="molecule type" value="Genomic_DNA"/>
</dbReference>
<dbReference type="InterPro" id="IPR003607">
    <property type="entry name" value="HD/PDEase_dom"/>
</dbReference>
<dbReference type="PROSITE" id="PS51831">
    <property type="entry name" value="HD"/>
    <property type="match status" value="1"/>
</dbReference>
<organism evidence="8 9">
    <name type="scientific">Peptoniphilus duerdenii ATCC BAA-1640</name>
    <dbReference type="NCBI Taxonomy" id="862517"/>
    <lineage>
        <taxon>Bacteria</taxon>
        <taxon>Bacillati</taxon>
        <taxon>Bacillota</taxon>
        <taxon>Tissierellia</taxon>
        <taxon>Tissierellales</taxon>
        <taxon>Peptoniphilaceae</taxon>
        <taxon>Peptoniphilus</taxon>
    </lineage>
</organism>
<evidence type="ECO:0000256" key="2">
    <source>
        <dbReference type="ARBA" id="ARBA00022723"/>
    </source>
</evidence>
<comment type="caution">
    <text evidence="8">The sequence shown here is derived from an EMBL/GenBank/DDBJ whole genome shotgun (WGS) entry which is preliminary data.</text>
</comment>
<gene>
    <name evidence="8" type="ORF">HMPREF9225_1922</name>
</gene>
<dbReference type="InterPro" id="IPR006674">
    <property type="entry name" value="HD_domain"/>
</dbReference>
<dbReference type="InterPro" id="IPR051094">
    <property type="entry name" value="Diverse_Catalytic_Enzymes"/>
</dbReference>
<protein>
    <recommendedName>
        <fullName evidence="1">bis(5'-nucleosyl)-tetraphosphatase (symmetrical)</fullName>
        <ecNumber evidence="1">3.6.1.41</ecNumber>
    </recommendedName>
</protein>
<dbReference type="NCBIfam" id="TIGR00277">
    <property type="entry name" value="HDIG"/>
    <property type="match status" value="1"/>
</dbReference>
<dbReference type="Pfam" id="PF01966">
    <property type="entry name" value="HD"/>
    <property type="match status" value="1"/>
</dbReference>
<name>E0NP33_9FIRM</name>
<dbReference type="AlphaFoldDB" id="E0NP33"/>
<evidence type="ECO:0000259" key="7">
    <source>
        <dbReference type="PROSITE" id="PS51831"/>
    </source>
</evidence>
<evidence type="ECO:0000256" key="4">
    <source>
        <dbReference type="ARBA" id="ARBA00022801"/>
    </source>
</evidence>
<dbReference type="eggNOG" id="COG1713">
    <property type="taxonomic scope" value="Bacteria"/>
</dbReference>
<dbReference type="RefSeq" id="WP_008902697.1">
    <property type="nucleotide sequence ID" value="NZ_GL397071.1"/>
</dbReference>
<dbReference type="PANTHER" id="PTHR35795">
    <property type="entry name" value="SLR1885 PROTEIN"/>
    <property type="match status" value="1"/>
</dbReference>